<protein>
    <submittedName>
        <fullName evidence="4">Membrane-like protein</fullName>
    </submittedName>
</protein>
<feature type="transmembrane region" description="Helical" evidence="1">
    <location>
        <begin position="6"/>
        <end position="22"/>
    </location>
</feature>
<name>F2UU33_PARA5</name>
<accession>F2UU33</accession>
<dbReference type="EMBL" id="GL876963">
    <property type="protein sequence ID" value="EGD71902.1"/>
    <property type="molecule type" value="Genomic_DNA"/>
</dbReference>
<dbReference type="Proteomes" id="UP000243774">
    <property type="component" value="Unassembled WGS sequence"/>
</dbReference>
<dbReference type="PANTHER" id="PTHR39084">
    <property type="entry name" value="MEMBRANE PROTEIN-RELATED"/>
    <property type="match status" value="1"/>
</dbReference>
<evidence type="ECO:0000313" key="5">
    <source>
        <dbReference type="Proteomes" id="UP000243774"/>
    </source>
</evidence>
<feature type="transmembrane region" description="Helical" evidence="1">
    <location>
        <begin position="362"/>
        <end position="383"/>
    </location>
</feature>
<reference evidence="4 5" key="1">
    <citation type="submission" date="2011-03" db="EMBL/GenBank/DDBJ databases">
        <title>A unique three-unit tRNA splicing endonuclease found in ultrasmall Archaea possesses broad substrate specificity.</title>
        <authorList>
            <person name="Fujishima K."/>
            <person name="Sugahara J."/>
            <person name="Miller C.S."/>
            <person name="Baker B.J."/>
            <person name="Di Giulio M."/>
            <person name="Tomita M."/>
            <person name="Banfield J.F."/>
            <person name="Kanai A."/>
        </authorList>
    </citation>
    <scope>NUCLEOTIDE SEQUENCE [LARGE SCALE GENOMIC DNA]</scope>
</reference>
<keyword evidence="1" id="KW-0472">Membrane</keyword>
<dbReference type="AlphaFoldDB" id="F2UU33"/>
<evidence type="ECO:0000256" key="1">
    <source>
        <dbReference type="SAM" id="Phobius"/>
    </source>
</evidence>
<evidence type="ECO:0000259" key="2">
    <source>
        <dbReference type="Pfam" id="PF02308"/>
    </source>
</evidence>
<feature type="transmembrane region" description="Helical" evidence="1">
    <location>
        <begin position="91"/>
        <end position="108"/>
    </location>
</feature>
<feature type="transmembrane region" description="Helical" evidence="1">
    <location>
        <begin position="336"/>
        <end position="356"/>
    </location>
</feature>
<feature type="transmembrane region" description="Helical" evidence="1">
    <location>
        <begin position="144"/>
        <end position="163"/>
    </location>
</feature>
<dbReference type="HOGENOM" id="CLU_656576_0_0_2"/>
<feature type="transmembrane region" description="Helical" evidence="1">
    <location>
        <begin position="60"/>
        <end position="79"/>
    </location>
</feature>
<feature type="transmembrane region" description="Helical" evidence="1">
    <location>
        <begin position="202"/>
        <end position="224"/>
    </location>
</feature>
<evidence type="ECO:0000313" key="4">
    <source>
        <dbReference type="EMBL" id="EGD71902.1"/>
    </source>
</evidence>
<sequence length="418" mass="46431">MNIDIVFEYIILSIALGAIFGLENEYRMQKGTKIFLGFRTSIFITLLGTLFGVFYGLFNYMPIIIAGFATMLVFTTAIYIEKNQITKSPGATTYVSSMILFLSGMLVGFGYYDYAIIIVILITAISFYKREFLYFINSIHKSEMIAALNLLIIAFVILPLLPNKYIGPYDFFNPFQFWLLVALVGSVFFLQYAILRISKSGLLLSTAIGALITGTTITFVLISLGNRFKKVGKAVAYNIVVTANIPMVLIQALLVIYILTFSLKIVYYMTPIVLVSIISLLIVYIKGRKYMSIKSERPNTPFPLVKTLEFAIVFFIVLSVSRIVGAVAPNLLVVDMFLAALANIVGAAFALGSLYLNHQISASYTAMLLGISIFAAVIEKGFIGLISKNKETRRLVFSYSMTVGLALLVTLFIQYHGI</sequence>
<feature type="transmembrane region" description="Helical" evidence="1">
    <location>
        <begin position="114"/>
        <end position="132"/>
    </location>
</feature>
<feature type="transmembrane region" description="Helical" evidence="1">
    <location>
        <begin position="266"/>
        <end position="285"/>
    </location>
</feature>
<organism evidence="4 5">
    <name type="scientific">Candidatus Parvarchaeum acidophilus ARMAN-5_'5-way FS'</name>
    <dbReference type="NCBI Taxonomy" id="994838"/>
    <lineage>
        <taxon>Archaea</taxon>
        <taxon>Candidatus Parvarchaeota</taxon>
        <taxon>Candidatus Parvarchaeum</taxon>
    </lineage>
</organism>
<feature type="transmembrane region" description="Helical" evidence="1">
    <location>
        <begin position="34"/>
        <end position="54"/>
    </location>
</feature>
<feature type="transmembrane region" description="Helical" evidence="1">
    <location>
        <begin position="175"/>
        <end position="195"/>
    </location>
</feature>
<feature type="domain" description="DUF4010" evidence="3">
    <location>
        <begin position="183"/>
        <end position="385"/>
    </location>
</feature>
<dbReference type="InterPro" id="IPR025105">
    <property type="entry name" value="DUF4010"/>
</dbReference>
<keyword evidence="1" id="KW-0812">Transmembrane</keyword>
<keyword evidence="1" id="KW-1133">Transmembrane helix</keyword>
<evidence type="ECO:0000259" key="3">
    <source>
        <dbReference type="Pfam" id="PF13194"/>
    </source>
</evidence>
<proteinExistence type="predicted"/>
<feature type="domain" description="MgtC/SapB/SrpB/YhiD N-terminal" evidence="2">
    <location>
        <begin position="11"/>
        <end position="131"/>
    </location>
</feature>
<feature type="transmembrane region" description="Helical" evidence="1">
    <location>
        <begin position="305"/>
        <end position="324"/>
    </location>
</feature>
<gene>
    <name evidence="4" type="ORF">CSMARM5_0007</name>
</gene>
<dbReference type="InterPro" id="IPR049177">
    <property type="entry name" value="MgtC_SapB_SrpB_YhiD_N"/>
</dbReference>
<dbReference type="PANTHER" id="PTHR39084:SF1">
    <property type="entry name" value="DUF4010 DOMAIN-CONTAINING PROTEIN"/>
    <property type="match status" value="1"/>
</dbReference>
<feature type="transmembrane region" description="Helical" evidence="1">
    <location>
        <begin position="236"/>
        <end position="259"/>
    </location>
</feature>
<dbReference type="Pfam" id="PF13194">
    <property type="entry name" value="DUF4010"/>
    <property type="match status" value="1"/>
</dbReference>
<dbReference type="Pfam" id="PF02308">
    <property type="entry name" value="MgtC"/>
    <property type="match status" value="1"/>
</dbReference>
<feature type="transmembrane region" description="Helical" evidence="1">
    <location>
        <begin position="395"/>
        <end position="415"/>
    </location>
</feature>